<feature type="region of interest" description="Disordered" evidence="6">
    <location>
        <begin position="30"/>
        <end position="60"/>
    </location>
</feature>
<evidence type="ECO:0000256" key="3">
    <source>
        <dbReference type="ARBA" id="ARBA00023274"/>
    </source>
</evidence>
<accession>A0AA35T366</accession>
<keyword evidence="3" id="KW-0687">Ribonucleoprotein</keyword>
<keyword evidence="2 8" id="KW-0689">Ribosomal protein</keyword>
<dbReference type="Pfam" id="PF00828">
    <property type="entry name" value="Ribosomal_L27A"/>
    <property type="match status" value="1"/>
</dbReference>
<dbReference type="PANTHER" id="PTHR12934">
    <property type="entry name" value="50S RIBOSOMAL PROTEIN L15"/>
    <property type="match status" value="1"/>
</dbReference>
<comment type="similarity">
    <text evidence="1">Belongs to the universal ribosomal protein uL15 family.</text>
</comment>
<dbReference type="Gene3D" id="3.100.10.10">
    <property type="match status" value="1"/>
</dbReference>
<dbReference type="InterPro" id="IPR005749">
    <property type="entry name" value="Ribosomal_uL15_bac-type"/>
</dbReference>
<evidence type="ECO:0000256" key="2">
    <source>
        <dbReference type="ARBA" id="ARBA00022980"/>
    </source>
</evidence>
<dbReference type="InterPro" id="IPR030878">
    <property type="entry name" value="Ribosomal_uL15"/>
</dbReference>
<evidence type="ECO:0000256" key="5">
    <source>
        <dbReference type="ARBA" id="ARBA00035423"/>
    </source>
</evidence>
<feature type="compositionally biased region" description="Basic and acidic residues" evidence="6">
    <location>
        <begin position="271"/>
        <end position="282"/>
    </location>
</feature>
<evidence type="ECO:0000313" key="8">
    <source>
        <dbReference type="EMBL" id="CAI8040143.1"/>
    </source>
</evidence>
<dbReference type="GO" id="GO:0003735">
    <property type="term" value="F:structural constituent of ribosome"/>
    <property type="evidence" value="ECO:0007669"/>
    <property type="project" value="InterPro"/>
</dbReference>
<dbReference type="GO" id="GO:0006412">
    <property type="term" value="P:translation"/>
    <property type="evidence" value="ECO:0007669"/>
    <property type="project" value="InterPro"/>
</dbReference>
<dbReference type="EMBL" id="CASHTH010003085">
    <property type="protein sequence ID" value="CAI8040143.1"/>
    <property type="molecule type" value="Genomic_DNA"/>
</dbReference>
<dbReference type="NCBIfam" id="TIGR01071">
    <property type="entry name" value="rplO_bact"/>
    <property type="match status" value="1"/>
</dbReference>
<evidence type="ECO:0000256" key="4">
    <source>
        <dbReference type="ARBA" id="ARBA00035299"/>
    </source>
</evidence>
<keyword evidence="9" id="KW-1185">Reference proteome</keyword>
<dbReference type="PANTHER" id="PTHR12934:SF11">
    <property type="entry name" value="LARGE RIBOSOMAL SUBUNIT PROTEIN UL15M"/>
    <property type="match status" value="1"/>
</dbReference>
<reference evidence="8" key="1">
    <citation type="submission" date="2023-03" db="EMBL/GenBank/DDBJ databases">
        <authorList>
            <person name="Steffen K."/>
            <person name="Cardenas P."/>
        </authorList>
    </citation>
    <scope>NUCLEOTIDE SEQUENCE</scope>
</reference>
<feature type="domain" description="Large ribosomal subunit protein uL15/eL18" evidence="7">
    <location>
        <begin position="94"/>
        <end position="170"/>
    </location>
</feature>
<sequence length="294" mass="32567">MSAYTWVRKALDVSQLPRVKLNNIQDLPGAKRKAVRVGRGPGSGKGKTCGRGHKGQGQRNKAAIRVGFEGGQTPFYLRVPKRGFRNKNQTHYVPLNLNRVQYLIDSGRIDASQTVNMHTLQQSGAVGRIKHGVKLLATGSEWFESKVNIEVSQASRKAIETIQKVGGQITTAHYNALGLRVLLKPWRFEDRLQPRRALPNKKLMAYYLNPENRGYLVVTEEGRERLRDGGMEGAYLGDDGRVHIPGKRVTLYSQPSPPGPDRLVGPVGGLDKQESVRGHESQSEPQTTDTGTEV</sequence>
<evidence type="ECO:0000256" key="1">
    <source>
        <dbReference type="ARBA" id="ARBA00007320"/>
    </source>
</evidence>
<evidence type="ECO:0000256" key="6">
    <source>
        <dbReference type="SAM" id="MobiDB-lite"/>
    </source>
</evidence>
<feature type="region of interest" description="Disordered" evidence="6">
    <location>
        <begin position="249"/>
        <end position="294"/>
    </location>
</feature>
<evidence type="ECO:0000259" key="7">
    <source>
        <dbReference type="Pfam" id="PF00828"/>
    </source>
</evidence>
<dbReference type="InterPro" id="IPR021131">
    <property type="entry name" value="Ribosomal_uL15/eL18"/>
</dbReference>
<organism evidence="8 9">
    <name type="scientific">Geodia barretti</name>
    <name type="common">Barrett's horny sponge</name>
    <dbReference type="NCBI Taxonomy" id="519541"/>
    <lineage>
        <taxon>Eukaryota</taxon>
        <taxon>Metazoa</taxon>
        <taxon>Porifera</taxon>
        <taxon>Demospongiae</taxon>
        <taxon>Heteroscleromorpha</taxon>
        <taxon>Tetractinellida</taxon>
        <taxon>Astrophorina</taxon>
        <taxon>Geodiidae</taxon>
        <taxon>Geodia</taxon>
    </lineage>
</organism>
<dbReference type="Proteomes" id="UP001174909">
    <property type="component" value="Unassembled WGS sequence"/>
</dbReference>
<dbReference type="InterPro" id="IPR036227">
    <property type="entry name" value="Ribosomal_uL15/eL18_sf"/>
</dbReference>
<proteinExistence type="inferred from homology"/>
<name>A0AA35T366_GEOBA</name>
<evidence type="ECO:0000313" key="9">
    <source>
        <dbReference type="Proteomes" id="UP001174909"/>
    </source>
</evidence>
<gene>
    <name evidence="8" type="ORF">GBAR_LOCUS22365</name>
</gene>
<protein>
    <recommendedName>
        <fullName evidence="4">Large ribosomal subunit protein uL15m</fullName>
    </recommendedName>
    <alternativeName>
        <fullName evidence="5">39S ribosomal protein L15, mitochondrial</fullName>
    </alternativeName>
</protein>
<dbReference type="AlphaFoldDB" id="A0AA35T366"/>
<dbReference type="SUPFAM" id="SSF52080">
    <property type="entry name" value="Ribosomal proteins L15p and L18e"/>
    <property type="match status" value="1"/>
</dbReference>
<feature type="compositionally biased region" description="Polar residues" evidence="6">
    <location>
        <begin position="283"/>
        <end position="294"/>
    </location>
</feature>
<comment type="caution">
    <text evidence="8">The sequence shown here is derived from an EMBL/GenBank/DDBJ whole genome shotgun (WGS) entry which is preliminary data.</text>
</comment>
<dbReference type="HAMAP" id="MF_01341">
    <property type="entry name" value="Ribosomal_uL15"/>
    <property type="match status" value="1"/>
</dbReference>
<dbReference type="GO" id="GO:0005762">
    <property type="term" value="C:mitochondrial large ribosomal subunit"/>
    <property type="evidence" value="ECO:0007669"/>
    <property type="project" value="TreeGrafter"/>
</dbReference>